<reference evidence="4 5" key="1">
    <citation type="journal article" date="2017" name="Front. Genet.">
        <title>Draft sequencing of the heterozygous diploid genome of Satsuma (Citrus unshiu Marc.) using a hybrid assembly approach.</title>
        <authorList>
            <person name="Shimizu T."/>
            <person name="Tanizawa Y."/>
            <person name="Mochizuki T."/>
            <person name="Nagasaki H."/>
            <person name="Yoshioka T."/>
            <person name="Toyoda A."/>
            <person name="Fujiyama A."/>
            <person name="Kaminuma E."/>
            <person name="Nakamura Y."/>
        </authorList>
    </citation>
    <scope>NUCLEOTIDE SEQUENCE [LARGE SCALE GENOMIC DNA]</scope>
    <source>
        <strain evidence="5">cv. Miyagawa wase</strain>
    </source>
</reference>
<protein>
    <recommendedName>
        <fullName evidence="3">Terpene synthase metal-binding domain-containing protein</fullName>
    </recommendedName>
</protein>
<dbReference type="Pfam" id="PF03936">
    <property type="entry name" value="Terpene_synth_C"/>
    <property type="match status" value="1"/>
</dbReference>
<evidence type="ECO:0000313" key="4">
    <source>
        <dbReference type="EMBL" id="GAY60815.1"/>
    </source>
</evidence>
<evidence type="ECO:0000256" key="2">
    <source>
        <dbReference type="ARBA" id="ARBA00022842"/>
    </source>
</evidence>
<dbReference type="InterPro" id="IPR036965">
    <property type="entry name" value="Terpene_synth_N_sf"/>
</dbReference>
<dbReference type="SUPFAM" id="SSF48239">
    <property type="entry name" value="Terpenoid cyclases/Protein prenyltransferases"/>
    <property type="match status" value="2"/>
</dbReference>
<dbReference type="SFLD" id="SFLDG01019">
    <property type="entry name" value="Terpene_Cyclase_Like_1_C_Termi"/>
    <property type="match status" value="1"/>
</dbReference>
<dbReference type="Gene3D" id="1.50.10.130">
    <property type="entry name" value="Terpene synthase, N-terminal domain"/>
    <property type="match status" value="1"/>
</dbReference>
<keyword evidence="5" id="KW-1185">Reference proteome</keyword>
<dbReference type="FunFam" id="1.10.600.10:FF:000007">
    <property type="entry name" value="Isoprene synthase, chloroplastic"/>
    <property type="match status" value="1"/>
</dbReference>
<dbReference type="GO" id="GO:0010333">
    <property type="term" value="F:terpene synthase activity"/>
    <property type="evidence" value="ECO:0007669"/>
    <property type="project" value="InterPro"/>
</dbReference>
<dbReference type="SFLD" id="SFLDS00005">
    <property type="entry name" value="Isoprenoid_Synthase_Type_I"/>
    <property type="match status" value="1"/>
</dbReference>
<accession>A0A2H5Q968</accession>
<dbReference type="GO" id="GO:0000287">
    <property type="term" value="F:magnesium ion binding"/>
    <property type="evidence" value="ECO:0007669"/>
    <property type="project" value="InterPro"/>
</dbReference>
<dbReference type="InterPro" id="IPR008930">
    <property type="entry name" value="Terpenoid_cyclase/PrenylTrfase"/>
</dbReference>
<dbReference type="Gene3D" id="1.10.600.10">
    <property type="entry name" value="Farnesyl Diphosphate Synthase"/>
    <property type="match status" value="2"/>
</dbReference>
<dbReference type="GO" id="GO:0016102">
    <property type="term" value="P:diterpenoid biosynthetic process"/>
    <property type="evidence" value="ECO:0007669"/>
    <property type="project" value="InterPro"/>
</dbReference>
<dbReference type="CDD" id="cd00684">
    <property type="entry name" value="Terpene_cyclase_plant_C1"/>
    <property type="match status" value="1"/>
</dbReference>
<proteinExistence type="predicted"/>
<comment type="caution">
    <text evidence="4">The sequence shown here is derived from an EMBL/GenBank/DDBJ whole genome shotgun (WGS) entry which is preliminary data.</text>
</comment>
<gene>
    <name evidence="4" type="ORF">CUMW_205030</name>
</gene>
<dbReference type="PANTHER" id="PTHR31225:SF137">
    <property type="entry name" value="TERPENE SYNTHASE 11-RELATED"/>
    <property type="match status" value="1"/>
</dbReference>
<keyword evidence="2" id="KW-0460">Magnesium</keyword>
<evidence type="ECO:0000313" key="5">
    <source>
        <dbReference type="Proteomes" id="UP000236630"/>
    </source>
</evidence>
<dbReference type="Proteomes" id="UP000236630">
    <property type="component" value="Unassembled WGS sequence"/>
</dbReference>
<dbReference type="AlphaFoldDB" id="A0A2H5Q968"/>
<evidence type="ECO:0000256" key="1">
    <source>
        <dbReference type="ARBA" id="ARBA00022723"/>
    </source>
</evidence>
<sequence length="609" mass="69629">MREKMISCEEEARKHIRQLIRSLWVELNGMLVAPAALPASIVNASLNLARTAQVVYQHGDDSTVTSVNGHIERLLNGGNCWSIKEDEKFMEFVDDSLLQFCKRKMLKYQLVWLVNGLGLAIEKMMVRWLTGECSLLEDLFCFDCWDLKHFCVSRAVKLKLDMLGCKMEATPFLETSGGSGYTRLDKINVGKAVEYILSCRNLDGGFWWGVSCRANYASYLATQDEDILFQAMEFTKTELTQSVSLMDSQSSRHVVQALALPRHLRMSRSEAGNYINEYSQSWNHDQTLLQLAKSDFNMVQSLHQRELAEIKRWWKQLGLVDKLGFGRDRPLECFLWTVGIFPEPYYSNCRIELAKTIALLLVIDDIFDTYGSLSDLVLFTEAIQRWDLGAMEHIPEYMKICYMALYNTTNEISYRILKDHGWNVVPQLKRTWIDIFKAQLSEAKWFSEGYVPTQEQYLRNGVTTGGTYMALVHAFCLMGQDVTKETLAMMEPYPNLFSCSGKILRLWDDLGAAREEQERGDVASSIECYMREKTISCEEEARKHIRQLIRSLWVELNGMLVAPAALPASIVNASLNLARTAQVVYQHGDDNTVTSVNGHIERLFCNPLT</sequence>
<organism evidence="4 5">
    <name type="scientific">Citrus unshiu</name>
    <name type="common">Satsuma mandarin</name>
    <name type="synonym">Citrus nobilis var. unshiu</name>
    <dbReference type="NCBI Taxonomy" id="55188"/>
    <lineage>
        <taxon>Eukaryota</taxon>
        <taxon>Viridiplantae</taxon>
        <taxon>Streptophyta</taxon>
        <taxon>Embryophyta</taxon>
        <taxon>Tracheophyta</taxon>
        <taxon>Spermatophyta</taxon>
        <taxon>Magnoliopsida</taxon>
        <taxon>eudicotyledons</taxon>
        <taxon>Gunneridae</taxon>
        <taxon>Pentapetalae</taxon>
        <taxon>rosids</taxon>
        <taxon>malvids</taxon>
        <taxon>Sapindales</taxon>
        <taxon>Rutaceae</taxon>
        <taxon>Aurantioideae</taxon>
        <taxon>Citrus</taxon>
    </lineage>
</organism>
<keyword evidence="1" id="KW-0479">Metal-binding</keyword>
<dbReference type="InterPro" id="IPR050148">
    <property type="entry name" value="Terpene_synthase-like"/>
</dbReference>
<evidence type="ECO:0000259" key="3">
    <source>
        <dbReference type="Pfam" id="PF03936"/>
    </source>
</evidence>
<dbReference type="SUPFAM" id="SSF48576">
    <property type="entry name" value="Terpenoid synthases"/>
    <property type="match status" value="2"/>
</dbReference>
<dbReference type="InterPro" id="IPR044814">
    <property type="entry name" value="Terpene_cyclase_plant_C1"/>
</dbReference>
<feature type="domain" description="Terpene synthase metal-binding" evidence="3">
    <location>
        <begin position="315"/>
        <end position="554"/>
    </location>
</feature>
<dbReference type="EMBL" id="BDQV01000246">
    <property type="protein sequence ID" value="GAY60815.1"/>
    <property type="molecule type" value="Genomic_DNA"/>
</dbReference>
<dbReference type="InterPro" id="IPR008949">
    <property type="entry name" value="Isoprenoid_synthase_dom_sf"/>
</dbReference>
<dbReference type="InterPro" id="IPR034741">
    <property type="entry name" value="Terpene_cyclase-like_1_C"/>
</dbReference>
<dbReference type="PANTHER" id="PTHR31225">
    <property type="entry name" value="OS04G0344100 PROTEIN-RELATED"/>
    <property type="match status" value="1"/>
</dbReference>
<dbReference type="InterPro" id="IPR005630">
    <property type="entry name" value="Terpene_synthase_metal-bd"/>
</dbReference>
<name>A0A2H5Q968_CITUN</name>